<evidence type="ECO:0000313" key="3">
    <source>
        <dbReference type="Proteomes" id="UP000193719"/>
    </source>
</evidence>
<name>A0A1Y1VDL1_9FUNG</name>
<gene>
    <name evidence="2" type="ORF">BCR36DRAFT_411197</name>
</gene>
<dbReference type="OrthoDB" id="2159408at2759"/>
<dbReference type="Proteomes" id="UP000193719">
    <property type="component" value="Unassembled WGS sequence"/>
</dbReference>
<comment type="caution">
    <text evidence="2">The sequence shown here is derived from an EMBL/GenBank/DDBJ whole genome shotgun (WGS) entry which is preliminary data.</text>
</comment>
<feature type="region of interest" description="Disordered" evidence="1">
    <location>
        <begin position="114"/>
        <end position="141"/>
    </location>
</feature>
<accession>A0A1Y1VDL1</accession>
<sequence>MNTDNKELEKRDSEDSLNFDCDSIEEDVLNQEEISNIIEGDDRNNNEINNNNDINVNNNEVDNVEIKIEINIDYETTNNNNIKDLNVIIEDTNNNLYKEEPINQQVDSINDKKEQYNDKDNPKTLNNSKSNDTIKDSTSENDDIKEEIVKDVENNNNSNNNTSNIIEEEKNKLLQENMLKEYEQQVSNVIYNNSITVKKNNKKNNDGNILKSEDGPHITMLYSSGFSSKKYNNKNTNLKDFLDNIVPRHIKFENGKGYDDDLSLPNVKGFQKPDTLKSYIYRMDQHKDDIKNRKEKIASCYLLSLGHSFPLGHESRKCHDFYYSKTNNTFTKNYLNTTKSKIRQNTEYYHKYIDFDYELPAIISKLPYESYIDFYNSDSYCPQLRRPENKKFYFTNNIPTNSKKEKLLKIPDLKKNNNITINNSCMNYYNIKSSNQDKLNNYSNDNTVNNNMYQNHKSTKKAVRFIDNEYEKNKISKVGYMDNTKRSSAFEAPIVRIKKKNEKLKRIKDIDKIINKNKVDTIYHSKYILSP</sequence>
<evidence type="ECO:0000256" key="1">
    <source>
        <dbReference type="SAM" id="MobiDB-lite"/>
    </source>
</evidence>
<organism evidence="2 3">
    <name type="scientific">Piromyces finnis</name>
    <dbReference type="NCBI Taxonomy" id="1754191"/>
    <lineage>
        <taxon>Eukaryota</taxon>
        <taxon>Fungi</taxon>
        <taxon>Fungi incertae sedis</taxon>
        <taxon>Chytridiomycota</taxon>
        <taxon>Chytridiomycota incertae sedis</taxon>
        <taxon>Neocallimastigomycetes</taxon>
        <taxon>Neocallimastigales</taxon>
        <taxon>Neocallimastigaceae</taxon>
        <taxon>Piromyces</taxon>
    </lineage>
</organism>
<dbReference type="AlphaFoldDB" id="A0A1Y1VDL1"/>
<reference evidence="2 3" key="1">
    <citation type="submission" date="2016-08" db="EMBL/GenBank/DDBJ databases">
        <title>Genomes of anaerobic fungi encode conserved fungal cellulosomes for biomass hydrolysis.</title>
        <authorList>
            <consortium name="DOE Joint Genome Institute"/>
            <person name="Haitjema C.H."/>
            <person name="Gilmore S.P."/>
            <person name="Henske J.K."/>
            <person name="Solomon K.V."/>
            <person name="De Groot R."/>
            <person name="Kuo A."/>
            <person name="Mondo S.J."/>
            <person name="Salamov A.A."/>
            <person name="Labutti K."/>
            <person name="Zhao Z."/>
            <person name="Chiniquy J."/>
            <person name="Barry K."/>
            <person name="Brewer H.M."/>
            <person name="Purvine S.O."/>
            <person name="Wright A.T."/>
            <person name="Boxma B."/>
            <person name="Van Alen T."/>
            <person name="Hackstein J.H."/>
            <person name="Baker S.E."/>
            <person name="Grigoriev I.V."/>
            <person name="O'Malley M.A."/>
        </authorList>
    </citation>
    <scope>NUCLEOTIDE SEQUENCE [LARGE SCALE GENOMIC DNA]</scope>
    <source>
        <strain evidence="3">finn</strain>
    </source>
</reference>
<protein>
    <submittedName>
        <fullName evidence="2">Uncharacterized protein</fullName>
    </submittedName>
</protein>
<reference evidence="2 3" key="2">
    <citation type="submission" date="2016-08" db="EMBL/GenBank/DDBJ databases">
        <title>Pervasive Adenine N6-methylation of Active Genes in Fungi.</title>
        <authorList>
            <consortium name="DOE Joint Genome Institute"/>
            <person name="Mondo S.J."/>
            <person name="Dannebaum R.O."/>
            <person name="Kuo R.C."/>
            <person name="Labutti K."/>
            <person name="Haridas S."/>
            <person name="Kuo A."/>
            <person name="Salamov A."/>
            <person name="Ahrendt S.R."/>
            <person name="Lipzen A."/>
            <person name="Sullivan W."/>
            <person name="Andreopoulos W.B."/>
            <person name="Clum A."/>
            <person name="Lindquist E."/>
            <person name="Daum C."/>
            <person name="Ramamoorthy G.K."/>
            <person name="Gryganskyi A."/>
            <person name="Culley D."/>
            <person name="Magnuson J.K."/>
            <person name="James T.Y."/>
            <person name="O'Malley M.A."/>
            <person name="Stajich J.E."/>
            <person name="Spatafora J.W."/>
            <person name="Visel A."/>
            <person name="Grigoriev I.V."/>
        </authorList>
    </citation>
    <scope>NUCLEOTIDE SEQUENCE [LARGE SCALE GENOMIC DNA]</scope>
    <source>
        <strain evidence="3">finn</strain>
    </source>
</reference>
<dbReference type="EMBL" id="MCFH01000013">
    <property type="protein sequence ID" value="ORX53421.1"/>
    <property type="molecule type" value="Genomic_DNA"/>
</dbReference>
<proteinExistence type="predicted"/>
<evidence type="ECO:0000313" key="2">
    <source>
        <dbReference type="EMBL" id="ORX53421.1"/>
    </source>
</evidence>
<dbReference type="STRING" id="1754191.A0A1Y1VDL1"/>
<keyword evidence="3" id="KW-1185">Reference proteome</keyword>